<gene>
    <name evidence="2" type="ORF">ACFSUE_00150</name>
</gene>
<dbReference type="EMBL" id="JBHUMQ010000001">
    <property type="protein sequence ID" value="MFD2692059.1"/>
    <property type="molecule type" value="Genomic_DNA"/>
</dbReference>
<protein>
    <submittedName>
        <fullName evidence="2">Uncharacterized protein</fullName>
    </submittedName>
</protein>
<feature type="region of interest" description="Disordered" evidence="1">
    <location>
        <begin position="1"/>
        <end position="30"/>
    </location>
</feature>
<accession>A0ABW5RY50</accession>
<reference evidence="3" key="1">
    <citation type="journal article" date="2019" name="Int. J. Syst. Evol. Microbiol.">
        <title>The Global Catalogue of Microorganisms (GCM) 10K type strain sequencing project: providing services to taxonomists for standard genome sequencing and annotation.</title>
        <authorList>
            <consortium name="The Broad Institute Genomics Platform"/>
            <consortium name="The Broad Institute Genome Sequencing Center for Infectious Disease"/>
            <person name="Wu L."/>
            <person name="Ma J."/>
        </authorList>
    </citation>
    <scope>NUCLEOTIDE SEQUENCE [LARGE SCALE GENOMIC DNA]</scope>
    <source>
        <strain evidence="3">TISTR 2466</strain>
    </source>
</reference>
<comment type="caution">
    <text evidence="2">The sequence shown here is derived from an EMBL/GenBank/DDBJ whole genome shotgun (WGS) entry which is preliminary data.</text>
</comment>
<sequence>MRNDSNNKGAGLNSDNDGDKKRRQHSNTESAPFCEDHVISELKVSGPIGEAGIWLDAAVEWRPAGILPFNRISLSTSISMRVPALIQIWRRDKTGHTFITEKAETSPAIVVLTGDHGGFIFFNRVTTTIFAVDHTFSDGGSDYVMTFTADPKLPEGISLNQSKVTGCHLLATLFEDE</sequence>
<evidence type="ECO:0000256" key="1">
    <source>
        <dbReference type="SAM" id="MobiDB-lite"/>
    </source>
</evidence>
<dbReference type="RefSeq" id="WP_253059116.1">
    <property type="nucleotide sequence ID" value="NZ_JAMXWM010000003.1"/>
</dbReference>
<keyword evidence="3" id="KW-1185">Reference proteome</keyword>
<dbReference type="Proteomes" id="UP001597399">
    <property type="component" value="Unassembled WGS sequence"/>
</dbReference>
<evidence type="ECO:0000313" key="3">
    <source>
        <dbReference type="Proteomes" id="UP001597399"/>
    </source>
</evidence>
<name>A0ABW5RY50_9BACL</name>
<evidence type="ECO:0000313" key="2">
    <source>
        <dbReference type="EMBL" id="MFD2692059.1"/>
    </source>
</evidence>
<organism evidence="2 3">
    <name type="scientific">Sporolactobacillus shoreicorticis</name>
    <dbReference type="NCBI Taxonomy" id="1923877"/>
    <lineage>
        <taxon>Bacteria</taxon>
        <taxon>Bacillati</taxon>
        <taxon>Bacillota</taxon>
        <taxon>Bacilli</taxon>
        <taxon>Bacillales</taxon>
        <taxon>Sporolactobacillaceae</taxon>
        <taxon>Sporolactobacillus</taxon>
    </lineage>
</organism>
<proteinExistence type="predicted"/>